<evidence type="ECO:0000256" key="5">
    <source>
        <dbReference type="ARBA" id="ARBA00035202"/>
    </source>
</evidence>
<dbReference type="GO" id="GO:0003735">
    <property type="term" value="F:structural constituent of ribosome"/>
    <property type="evidence" value="ECO:0007669"/>
    <property type="project" value="InterPro"/>
</dbReference>
<dbReference type="RefSeq" id="WP_150001459.1">
    <property type="nucleotide sequence ID" value="NZ_BKCL01000019.1"/>
</dbReference>
<dbReference type="Proteomes" id="UP000325187">
    <property type="component" value="Unassembled WGS sequence"/>
</dbReference>
<keyword evidence="6" id="KW-0699">rRNA-binding</keyword>
<accession>A0A5A7N3D8</accession>
<dbReference type="Gene3D" id="3.30.70.1730">
    <property type="match status" value="1"/>
</dbReference>
<evidence type="ECO:0000313" key="8">
    <source>
        <dbReference type="EMBL" id="GER02244.1"/>
    </source>
</evidence>
<dbReference type="HAMAP" id="MF_00362">
    <property type="entry name" value="Ribosomal_uL10"/>
    <property type="match status" value="1"/>
</dbReference>
<proteinExistence type="inferred from homology"/>
<dbReference type="AlphaFoldDB" id="A0A5A7N3D8"/>
<keyword evidence="4 6" id="KW-0687">Ribonucleoprotein</keyword>
<dbReference type="InterPro" id="IPR022973">
    <property type="entry name" value="Ribosomal_uL10_bac"/>
</dbReference>
<evidence type="ECO:0000256" key="4">
    <source>
        <dbReference type="ARBA" id="ARBA00023274"/>
    </source>
</evidence>
<keyword evidence="10" id="KW-1185">Reference proteome</keyword>
<evidence type="ECO:0000256" key="6">
    <source>
        <dbReference type="HAMAP-Rule" id="MF_00362"/>
    </source>
</evidence>
<comment type="subunit">
    <text evidence="6">Part of the ribosomal stalk of the 50S ribosomal subunit. The N-terminus interacts with L11 and the large rRNA to form the base of the stalk. The C-terminus forms an elongated spine to which L12 dimers bind in a sequential fashion forming a multimeric L10(L12)X complex.</text>
</comment>
<name>A0A5A7N3D8_9PROT</name>
<dbReference type="Gene3D" id="6.10.250.290">
    <property type="match status" value="1"/>
</dbReference>
<dbReference type="Pfam" id="PF00466">
    <property type="entry name" value="Ribosomal_L10"/>
    <property type="match status" value="1"/>
</dbReference>
<keyword evidence="6" id="KW-0694">RNA-binding</keyword>
<dbReference type="EMBL" id="BKCM01000022">
    <property type="protein sequence ID" value="GER02244.1"/>
    <property type="molecule type" value="Genomic_DNA"/>
</dbReference>
<dbReference type="GO" id="GO:0006412">
    <property type="term" value="P:translation"/>
    <property type="evidence" value="ECO:0007669"/>
    <property type="project" value="UniProtKB-UniRule"/>
</dbReference>
<evidence type="ECO:0000313" key="9">
    <source>
        <dbReference type="Proteomes" id="UP000322084"/>
    </source>
</evidence>
<organism evidence="8 10">
    <name type="scientific">Iodidimonas gelatinilytica</name>
    <dbReference type="NCBI Taxonomy" id="1236966"/>
    <lineage>
        <taxon>Bacteria</taxon>
        <taxon>Pseudomonadati</taxon>
        <taxon>Pseudomonadota</taxon>
        <taxon>Alphaproteobacteria</taxon>
        <taxon>Iodidimonadales</taxon>
        <taxon>Iodidimonadaceae</taxon>
        <taxon>Iodidimonas</taxon>
    </lineage>
</organism>
<gene>
    <name evidence="6 8" type="primary">rplJ</name>
    <name evidence="7" type="ORF">JCM17844_29850</name>
    <name evidence="8" type="ORF">JCM17845_28670</name>
</gene>
<dbReference type="GO" id="GO:0015934">
    <property type="term" value="C:large ribosomal subunit"/>
    <property type="evidence" value="ECO:0007669"/>
    <property type="project" value="InterPro"/>
</dbReference>
<evidence type="ECO:0000256" key="3">
    <source>
        <dbReference type="ARBA" id="ARBA00022980"/>
    </source>
</evidence>
<comment type="function">
    <text evidence="1 6">Forms part of the ribosomal stalk, playing a central role in the interaction of the ribosome with GTP-bound translation factors.</text>
</comment>
<dbReference type="EMBL" id="BKCL01000019">
    <property type="protein sequence ID" value="GEQ99348.1"/>
    <property type="molecule type" value="Genomic_DNA"/>
</dbReference>
<sequence length="172" mass="17954">MDRAQKKALVASMKDVFSAAPVVVVAHYKGLSVAEMSDLRVRLREVGADFKVTKNRLTKLALQGTPSEAISDLFTGPTAIGYSDDPVAAPKVLAKFAKQNDKLVILGGVLDGSALDADGVKALAELPSLDELRGKLVGLLQTPASRIASVLQAPGGQVARVLAAHAEKQEAA</sequence>
<evidence type="ECO:0000313" key="10">
    <source>
        <dbReference type="Proteomes" id="UP000325187"/>
    </source>
</evidence>
<dbReference type="GO" id="GO:0070180">
    <property type="term" value="F:large ribosomal subunit rRNA binding"/>
    <property type="evidence" value="ECO:0007669"/>
    <property type="project" value="UniProtKB-UniRule"/>
</dbReference>
<dbReference type="InterPro" id="IPR002363">
    <property type="entry name" value="Ribosomal_uL10_CS_bac"/>
</dbReference>
<dbReference type="Proteomes" id="UP000322084">
    <property type="component" value="Unassembled WGS sequence"/>
</dbReference>
<dbReference type="NCBIfam" id="NF000955">
    <property type="entry name" value="PRK00099.1-1"/>
    <property type="match status" value="1"/>
</dbReference>
<dbReference type="InterPro" id="IPR043141">
    <property type="entry name" value="Ribosomal_uL10-like_sf"/>
</dbReference>
<dbReference type="CDD" id="cd05797">
    <property type="entry name" value="Ribosomal_L10"/>
    <property type="match status" value="1"/>
</dbReference>
<dbReference type="PANTHER" id="PTHR11560">
    <property type="entry name" value="39S RIBOSOMAL PROTEIN L10, MITOCHONDRIAL"/>
    <property type="match status" value="1"/>
</dbReference>
<dbReference type="InterPro" id="IPR047865">
    <property type="entry name" value="Ribosomal_uL10_bac_type"/>
</dbReference>
<accession>A0A5A7MWA6</accession>
<evidence type="ECO:0000313" key="7">
    <source>
        <dbReference type="EMBL" id="GEQ99348.1"/>
    </source>
</evidence>
<protein>
    <recommendedName>
        <fullName evidence="5 6">Large ribosomal subunit protein uL10</fullName>
    </recommendedName>
</protein>
<comment type="similarity">
    <text evidence="2 6">Belongs to the universal ribosomal protein uL10 family.</text>
</comment>
<dbReference type="InterPro" id="IPR001790">
    <property type="entry name" value="Ribosomal_uL10"/>
</dbReference>
<reference evidence="9 10" key="1">
    <citation type="submission" date="2019-09" db="EMBL/GenBank/DDBJ databases">
        <title>NBRP : Genome information of microbial organism related human and environment.</title>
        <authorList>
            <person name="Hattori M."/>
            <person name="Oshima K."/>
            <person name="Inaba H."/>
            <person name="Suda W."/>
            <person name="Sakamoto M."/>
            <person name="Iino T."/>
            <person name="Kitahara M."/>
            <person name="Oshida Y."/>
            <person name="Iida T."/>
            <person name="Kudo T."/>
            <person name="Itoh T."/>
            <person name="Ohkuma M."/>
        </authorList>
    </citation>
    <scope>NUCLEOTIDE SEQUENCE [LARGE SCALE GENOMIC DNA]</scope>
    <source>
        <strain evidence="7 9">Hi-2</strain>
        <strain evidence="8 10">Mie-1</strain>
    </source>
</reference>
<evidence type="ECO:0000256" key="2">
    <source>
        <dbReference type="ARBA" id="ARBA00008889"/>
    </source>
</evidence>
<dbReference type="SUPFAM" id="SSF160369">
    <property type="entry name" value="Ribosomal protein L10-like"/>
    <property type="match status" value="1"/>
</dbReference>
<dbReference type="PROSITE" id="PS01109">
    <property type="entry name" value="RIBOSOMAL_L10"/>
    <property type="match status" value="1"/>
</dbReference>
<comment type="caution">
    <text evidence="8">The sequence shown here is derived from an EMBL/GenBank/DDBJ whole genome shotgun (WGS) entry which is preliminary data.</text>
</comment>
<keyword evidence="3 6" id="KW-0689">Ribosomal protein</keyword>
<evidence type="ECO:0000256" key="1">
    <source>
        <dbReference type="ARBA" id="ARBA00002633"/>
    </source>
</evidence>